<keyword evidence="12" id="KW-1185">Reference proteome</keyword>
<dbReference type="PANTHER" id="PTHR33695:SF1">
    <property type="entry name" value="LIPOPROTEIN SIGNAL PEPTIDASE"/>
    <property type="match status" value="1"/>
</dbReference>
<proteinExistence type="inferred from homology"/>
<keyword evidence="7 9" id="KW-1133">Transmembrane helix</keyword>
<keyword evidence="5 9" id="KW-0064">Aspartyl protease</keyword>
<dbReference type="GO" id="GO:0004190">
    <property type="term" value="F:aspartic-type endopeptidase activity"/>
    <property type="evidence" value="ECO:0007669"/>
    <property type="project" value="UniProtKB-UniRule"/>
</dbReference>
<feature type="active site" evidence="9">
    <location>
        <position position="129"/>
    </location>
</feature>
<protein>
    <recommendedName>
        <fullName evidence="9">Lipoprotein signal peptidase</fullName>
        <ecNumber evidence="9">3.4.23.36</ecNumber>
    </recommendedName>
    <alternativeName>
        <fullName evidence="9">Prolipoprotein signal peptidase</fullName>
    </alternativeName>
    <alternativeName>
        <fullName evidence="9">Signal peptidase II</fullName>
        <shortName evidence="9">SPase II</shortName>
    </alternativeName>
</protein>
<keyword evidence="4 9" id="KW-0812">Transmembrane</keyword>
<dbReference type="PRINTS" id="PR00781">
    <property type="entry name" value="LIPOSIGPTASE"/>
</dbReference>
<reference evidence="11 12" key="1">
    <citation type="submission" date="2020-08" db="EMBL/GenBank/DDBJ databases">
        <title>Genomic Encyclopedia of Type Strains, Phase IV (KMG-IV): sequencing the most valuable type-strain genomes for metagenomic binning, comparative biology and taxonomic classification.</title>
        <authorList>
            <person name="Goeker M."/>
        </authorList>
    </citation>
    <scope>NUCLEOTIDE SEQUENCE [LARGE SCALE GENOMIC DNA]</scope>
    <source>
        <strain evidence="11 12">DSM 103733</strain>
    </source>
</reference>
<keyword evidence="8 9" id="KW-0472">Membrane</keyword>
<comment type="similarity">
    <text evidence="1 9 10">Belongs to the peptidase A8 family.</text>
</comment>
<dbReference type="EC" id="3.4.23.36" evidence="9"/>
<comment type="subcellular location">
    <subcellularLocation>
        <location evidence="9">Cell membrane</location>
        <topology evidence="9">Multi-pass membrane protein</topology>
    </subcellularLocation>
</comment>
<evidence type="ECO:0000256" key="9">
    <source>
        <dbReference type="HAMAP-Rule" id="MF_00161"/>
    </source>
</evidence>
<evidence type="ECO:0000256" key="8">
    <source>
        <dbReference type="ARBA" id="ARBA00023136"/>
    </source>
</evidence>
<comment type="caution">
    <text evidence="11">The sequence shown here is derived from an EMBL/GenBank/DDBJ whole genome shotgun (WGS) entry which is preliminary data.</text>
</comment>
<evidence type="ECO:0000313" key="12">
    <source>
        <dbReference type="Proteomes" id="UP000538666"/>
    </source>
</evidence>
<evidence type="ECO:0000256" key="10">
    <source>
        <dbReference type="RuleBase" id="RU004181"/>
    </source>
</evidence>
<keyword evidence="2 9" id="KW-1003">Cell membrane</keyword>
<evidence type="ECO:0000256" key="5">
    <source>
        <dbReference type="ARBA" id="ARBA00022750"/>
    </source>
</evidence>
<sequence length="170" mass="18801">MSLTRNQPFDMRGWLLGLSALIIALDRITKHWVSGHIEEGSAITVIPHVFRISHVLNGGAAFSMFTDSPHPERTRWMLTAFSVLAAIVVLVVLLRVGRRITMTSLSMALVLGGAIGNVWDRVRTGTVIDFLEVHIIHYHWPDFNVADSAIVVGGILLLLDSLRSKEEPNA</sequence>
<comment type="catalytic activity">
    <reaction evidence="9">
        <text>Release of signal peptides from bacterial membrane prolipoproteins. Hydrolyzes -Xaa-Yaa-Zaa-|-(S,diacylglyceryl)Cys-, in which Xaa is hydrophobic (preferably Leu), and Yaa (Ala or Ser) and Zaa (Gly or Ala) have small, neutral side chains.</text>
        <dbReference type="EC" id="3.4.23.36"/>
    </reaction>
</comment>
<feature type="transmembrane region" description="Helical" evidence="9">
    <location>
        <begin position="76"/>
        <end position="94"/>
    </location>
</feature>
<dbReference type="RefSeq" id="WP_231581403.1">
    <property type="nucleotide sequence ID" value="NZ_JACHEK010000013.1"/>
</dbReference>
<dbReference type="GO" id="GO:0005886">
    <property type="term" value="C:plasma membrane"/>
    <property type="evidence" value="ECO:0007669"/>
    <property type="project" value="UniProtKB-SubCell"/>
</dbReference>
<dbReference type="Pfam" id="PF01252">
    <property type="entry name" value="Peptidase_A8"/>
    <property type="match status" value="1"/>
</dbReference>
<dbReference type="InterPro" id="IPR001872">
    <property type="entry name" value="Peptidase_A8"/>
</dbReference>
<dbReference type="HAMAP" id="MF_00161">
    <property type="entry name" value="LspA"/>
    <property type="match status" value="1"/>
</dbReference>
<evidence type="ECO:0000256" key="6">
    <source>
        <dbReference type="ARBA" id="ARBA00022801"/>
    </source>
</evidence>
<evidence type="ECO:0000256" key="3">
    <source>
        <dbReference type="ARBA" id="ARBA00022670"/>
    </source>
</evidence>
<dbReference type="GO" id="GO:0006508">
    <property type="term" value="P:proteolysis"/>
    <property type="evidence" value="ECO:0007669"/>
    <property type="project" value="UniProtKB-KW"/>
</dbReference>
<dbReference type="EMBL" id="JACHEK010000013">
    <property type="protein sequence ID" value="MBB6147287.1"/>
    <property type="molecule type" value="Genomic_DNA"/>
</dbReference>
<dbReference type="UniPathway" id="UPA00665"/>
<gene>
    <name evidence="9" type="primary">lspA</name>
    <name evidence="11" type="ORF">HNQ77_005281</name>
</gene>
<evidence type="ECO:0000256" key="2">
    <source>
        <dbReference type="ARBA" id="ARBA00022475"/>
    </source>
</evidence>
<dbReference type="AlphaFoldDB" id="A0A841K3Z7"/>
<feature type="active site" evidence="9">
    <location>
        <position position="147"/>
    </location>
</feature>
<evidence type="ECO:0000256" key="7">
    <source>
        <dbReference type="ARBA" id="ARBA00022989"/>
    </source>
</evidence>
<keyword evidence="3 9" id="KW-0645">Protease</keyword>
<dbReference type="PANTHER" id="PTHR33695">
    <property type="entry name" value="LIPOPROTEIN SIGNAL PEPTIDASE"/>
    <property type="match status" value="1"/>
</dbReference>
<comment type="pathway">
    <text evidence="9">Protein modification; lipoprotein biosynthesis (signal peptide cleavage).</text>
</comment>
<organism evidence="11 12">
    <name type="scientific">Silvibacterium bohemicum</name>
    <dbReference type="NCBI Taxonomy" id="1577686"/>
    <lineage>
        <taxon>Bacteria</taxon>
        <taxon>Pseudomonadati</taxon>
        <taxon>Acidobacteriota</taxon>
        <taxon>Terriglobia</taxon>
        <taxon>Terriglobales</taxon>
        <taxon>Acidobacteriaceae</taxon>
        <taxon>Silvibacterium</taxon>
    </lineage>
</organism>
<accession>A0A841K3Z7</accession>
<evidence type="ECO:0000313" key="11">
    <source>
        <dbReference type="EMBL" id="MBB6147287.1"/>
    </source>
</evidence>
<dbReference type="Proteomes" id="UP000538666">
    <property type="component" value="Unassembled WGS sequence"/>
</dbReference>
<name>A0A841K3Z7_9BACT</name>
<evidence type="ECO:0000256" key="4">
    <source>
        <dbReference type="ARBA" id="ARBA00022692"/>
    </source>
</evidence>
<dbReference type="NCBIfam" id="TIGR00077">
    <property type="entry name" value="lspA"/>
    <property type="match status" value="1"/>
</dbReference>
<comment type="function">
    <text evidence="9">This protein specifically catalyzes the removal of signal peptides from prolipoproteins.</text>
</comment>
<evidence type="ECO:0000256" key="1">
    <source>
        <dbReference type="ARBA" id="ARBA00006139"/>
    </source>
</evidence>
<comment type="caution">
    <text evidence="9">Lacks conserved residue(s) required for the propagation of feature annotation.</text>
</comment>
<keyword evidence="6 9" id="KW-0378">Hydrolase</keyword>